<gene>
    <name evidence="2" type="ORF">I0Q91_06390</name>
</gene>
<keyword evidence="1" id="KW-0812">Transmembrane</keyword>
<dbReference type="EMBL" id="JADPIE010000003">
    <property type="protein sequence ID" value="MBF8436696.1"/>
    <property type="molecule type" value="Genomic_DNA"/>
</dbReference>
<accession>A0A931AV43</accession>
<name>A0A931AV43_9FIRM</name>
<protein>
    <submittedName>
        <fullName evidence="2">SIMPL domain-containing protein</fullName>
    </submittedName>
</protein>
<evidence type="ECO:0000256" key="1">
    <source>
        <dbReference type="SAM" id="Phobius"/>
    </source>
</evidence>
<dbReference type="PANTHER" id="PTHR34387">
    <property type="entry name" value="SLR1258 PROTEIN"/>
    <property type="match status" value="1"/>
</dbReference>
<dbReference type="InterPro" id="IPR052022">
    <property type="entry name" value="26kDa_periplasmic_antigen"/>
</dbReference>
<evidence type="ECO:0000313" key="2">
    <source>
        <dbReference type="EMBL" id="MBF8436696.1"/>
    </source>
</evidence>
<keyword evidence="3" id="KW-1185">Reference proteome</keyword>
<keyword evidence="1" id="KW-0472">Membrane</keyword>
<dbReference type="GO" id="GO:0006974">
    <property type="term" value="P:DNA damage response"/>
    <property type="evidence" value="ECO:0007669"/>
    <property type="project" value="TreeGrafter"/>
</dbReference>
<dbReference type="Proteomes" id="UP000621436">
    <property type="component" value="Unassembled WGS sequence"/>
</dbReference>
<dbReference type="RefSeq" id="WP_270453607.1">
    <property type="nucleotide sequence ID" value="NZ_JADPIE010000003.1"/>
</dbReference>
<keyword evidence="1" id="KW-1133">Transmembrane helix</keyword>
<reference evidence="2" key="1">
    <citation type="submission" date="2020-11" db="EMBL/GenBank/DDBJ databases">
        <title>Halonatronomonas betainensis gen. nov., sp. nov. a novel haloalkaliphilic representative of the family Halanaerobiacae capable of betaine degradation.</title>
        <authorList>
            <person name="Boltyanskaya Y."/>
            <person name="Kevbrin V."/>
            <person name="Detkova E."/>
            <person name="Grouzdev D.S."/>
            <person name="Koziaeva V."/>
            <person name="Zhilina T."/>
        </authorList>
    </citation>
    <scope>NUCLEOTIDE SEQUENCE</scope>
    <source>
        <strain evidence="2">Z-7014</strain>
    </source>
</reference>
<dbReference type="Gene3D" id="3.30.70.2970">
    <property type="entry name" value="Protein of unknown function (DUF541), domain 2"/>
    <property type="match status" value="1"/>
</dbReference>
<proteinExistence type="predicted"/>
<dbReference type="Pfam" id="PF04402">
    <property type="entry name" value="SIMPL"/>
    <property type="match status" value="1"/>
</dbReference>
<dbReference type="InterPro" id="IPR007497">
    <property type="entry name" value="SIMPL/DUF541"/>
</dbReference>
<dbReference type="Gene3D" id="3.30.110.170">
    <property type="entry name" value="Protein of unknown function (DUF541), domain 1"/>
    <property type="match status" value="1"/>
</dbReference>
<dbReference type="PANTHER" id="PTHR34387:SF2">
    <property type="entry name" value="SLR1258 PROTEIN"/>
    <property type="match status" value="1"/>
</dbReference>
<comment type="caution">
    <text evidence="2">The sequence shown here is derived from an EMBL/GenBank/DDBJ whole genome shotgun (WGS) entry which is preliminary data.</text>
</comment>
<feature type="transmembrane region" description="Helical" evidence="1">
    <location>
        <begin position="5"/>
        <end position="24"/>
    </location>
</feature>
<sequence length="271" mass="30720">MQKKLYYIIIGLVLVFALLVIVNYDADWFGTSPEAPEPAMTGDVVEEEEEVEDVVDKTVVVENTEMVPAEEEARATTRLNLSESYEMEVMPDQAEIILAVEIHDEILDDAYNESNQVTGEVMTALEELDLMELETLEYRVSYYDDEYRVTNRIRVKLDDIDRVAEVIDVAIGSGVNRINNINYSLADTSEVQAEVTARAVESLKNKAERIIGEFDGEDYDFVNLQVNEDSDGYYRPFRSEVMMMDAAASMPAIEPGMISISTRIQAEIEFY</sequence>
<dbReference type="AlphaFoldDB" id="A0A931AV43"/>
<evidence type="ECO:0000313" key="3">
    <source>
        <dbReference type="Proteomes" id="UP000621436"/>
    </source>
</evidence>
<organism evidence="2 3">
    <name type="scientific">Halonatronomonas betaini</name>
    <dbReference type="NCBI Taxonomy" id="2778430"/>
    <lineage>
        <taxon>Bacteria</taxon>
        <taxon>Bacillati</taxon>
        <taxon>Bacillota</taxon>
        <taxon>Clostridia</taxon>
        <taxon>Halanaerobiales</taxon>
        <taxon>Halarsenatibacteraceae</taxon>
        <taxon>Halonatronomonas</taxon>
    </lineage>
</organism>